<sequence length="810" mass="87286">MRSFIPSAKSTLRDLARRRKARVDGSGSFVLASPCMRPRLDRSFAPLLALALTNVLGGTGCTLEPQEVPTAKPTRVEDPLAYADPRIGSGGFGFANGSAFPGAAAPFGLAKVGPDTRGPYDTINFLHYSGYWAGDDQVRMFSHLHLHGTGATDYGVLGVMAVDAFEDSRFSAPGYESPFDKATETASPGYYAVTLDRGSIRSELTATRHAAQHRHGYPAGTKEGHVVFDLDHHLSGGEVTQAEFTLEPEAQRIRGKLHHVGGMSKGFGGYDVFFDARTRAPWKAARVWSNGDAPAEGVSGSGTKVGFALSFDLGADAAVELAIGLSFVSLENATENLEAELPGWDFDGTRAKTAAAWGDLLGRMTIWGGTEAERRMFYSSLYRAFLMPTASSDVDGRYLYGGEERIAEGFSFLTDQSLWDTYRTVTPLYSLVAPEAALDTVRSLHAMADISGFYPKWPIATGEAGTMIGASADVVLADSYIKGVTDFDAEGAYEIARRAAADTADPPGGRGGRNHAVPYMQHGYVPANIGRSASHTLEYAHNDLALGLLAKALGKADDAAMFTERAKSHRNLFDPATGFIRARDESGAFVEDPYNPYSISDHYAEANGWHSLWAQHDIPGIAELLGGQEPFVEKLQRFFDESVADLEERPIEDTFASGAPRNAYWHGNEPDIHAAYGFAQVGRADLTQKYIRWVAKAHYNDGPGGLAGNDDGGTLSSWYLFTAAGFYPIPGTDRYILGAPFFPRMEILIRGATLVVEAPAVSDENIYVQSVTWNGKTLDKSEILHGDLAQGGALRFEMGPSPGSFGVTTP</sequence>
<protein>
    <recommendedName>
        <fullName evidence="5">Glycoside hydrolase family 92 protein</fullName>
    </recommendedName>
</protein>
<dbReference type="EMBL" id="WJIE01000008">
    <property type="protein sequence ID" value="MRG95600.1"/>
    <property type="molecule type" value="Genomic_DNA"/>
</dbReference>
<evidence type="ECO:0000313" key="3">
    <source>
        <dbReference type="EMBL" id="MRG95600.1"/>
    </source>
</evidence>
<dbReference type="SUPFAM" id="SSF48208">
    <property type="entry name" value="Six-hairpin glycosidases"/>
    <property type="match status" value="1"/>
</dbReference>
<dbReference type="Pfam" id="PF07971">
    <property type="entry name" value="Glyco_hydro_92"/>
    <property type="match status" value="1"/>
</dbReference>
<dbReference type="GO" id="GO:0006516">
    <property type="term" value="P:glycoprotein catabolic process"/>
    <property type="evidence" value="ECO:0007669"/>
    <property type="project" value="TreeGrafter"/>
</dbReference>
<evidence type="ECO:0008006" key="5">
    <source>
        <dbReference type="Google" id="ProtNLM"/>
    </source>
</evidence>
<dbReference type="OrthoDB" id="9804511at2"/>
<dbReference type="Gene3D" id="1.20.1050.60">
    <property type="entry name" value="alpha-1,2-mannosidase"/>
    <property type="match status" value="1"/>
</dbReference>
<dbReference type="Gene3D" id="1.20.1610.10">
    <property type="entry name" value="alpha-1,2-mannosidases domains"/>
    <property type="match status" value="1"/>
</dbReference>
<proteinExistence type="predicted"/>
<accession>A0A6N7PYP9</accession>
<dbReference type="PANTHER" id="PTHR12143">
    <property type="entry name" value="PEPTIDE N-GLYCANASE PNGASE -RELATED"/>
    <property type="match status" value="1"/>
</dbReference>
<gene>
    <name evidence="3" type="ORF">GF068_27330</name>
</gene>
<dbReference type="PANTHER" id="PTHR12143:SF19">
    <property type="entry name" value="PEPTIDE-N(4)-(N-ACETYL-BETA-GLUCOSAMINYL)ASPARAGINE AMIDASE"/>
    <property type="match status" value="1"/>
</dbReference>
<dbReference type="Pfam" id="PF17678">
    <property type="entry name" value="Glyco_hydro_92N"/>
    <property type="match status" value="1"/>
</dbReference>
<evidence type="ECO:0000259" key="2">
    <source>
        <dbReference type="Pfam" id="PF17678"/>
    </source>
</evidence>
<dbReference type="AlphaFoldDB" id="A0A6N7PYP9"/>
<dbReference type="InterPro" id="IPR008928">
    <property type="entry name" value="6-hairpin_glycosidase_sf"/>
</dbReference>
<evidence type="ECO:0000313" key="4">
    <source>
        <dbReference type="Proteomes" id="UP000440224"/>
    </source>
</evidence>
<feature type="domain" description="Glycosyl hydrolase family 92 N-terminal" evidence="2">
    <location>
        <begin position="82"/>
        <end position="326"/>
    </location>
</feature>
<dbReference type="GO" id="GO:0000224">
    <property type="term" value="F:peptide-N4-(N-acetyl-beta-glucosaminyl)asparagine amidase activity"/>
    <property type="evidence" value="ECO:0007669"/>
    <property type="project" value="TreeGrafter"/>
</dbReference>
<dbReference type="GO" id="GO:0005829">
    <property type="term" value="C:cytosol"/>
    <property type="evidence" value="ECO:0007669"/>
    <property type="project" value="TreeGrafter"/>
</dbReference>
<dbReference type="GO" id="GO:0005975">
    <property type="term" value="P:carbohydrate metabolic process"/>
    <property type="evidence" value="ECO:0007669"/>
    <property type="project" value="InterPro"/>
</dbReference>
<dbReference type="InterPro" id="IPR012939">
    <property type="entry name" value="Glyco_hydro_92"/>
</dbReference>
<dbReference type="InterPro" id="IPR050883">
    <property type="entry name" value="PNGase"/>
</dbReference>
<keyword evidence="4" id="KW-1185">Reference proteome</keyword>
<reference evidence="3 4" key="1">
    <citation type="submission" date="2019-10" db="EMBL/GenBank/DDBJ databases">
        <title>A soil myxobacterium in the family Polyangiaceae.</title>
        <authorList>
            <person name="Li Y."/>
            <person name="Wang J."/>
        </authorList>
    </citation>
    <scope>NUCLEOTIDE SEQUENCE [LARGE SCALE GENOMIC DNA]</scope>
    <source>
        <strain evidence="3 4">DSM 14734</strain>
    </source>
</reference>
<dbReference type="InterPro" id="IPR005887">
    <property type="entry name" value="GH92_a_mannosidase_put"/>
</dbReference>
<dbReference type="Gene3D" id="3.30.2080.10">
    <property type="entry name" value="GH92 mannosidase domain"/>
    <property type="match status" value="1"/>
</dbReference>
<dbReference type="GO" id="GO:0030246">
    <property type="term" value="F:carbohydrate binding"/>
    <property type="evidence" value="ECO:0007669"/>
    <property type="project" value="InterPro"/>
</dbReference>
<evidence type="ECO:0000259" key="1">
    <source>
        <dbReference type="Pfam" id="PF07971"/>
    </source>
</evidence>
<dbReference type="Gene3D" id="2.70.98.10">
    <property type="match status" value="1"/>
</dbReference>
<dbReference type="FunFam" id="3.30.2080.10:FF:000001">
    <property type="entry name" value="Alpha-1,2-mannosidase subfamily"/>
    <property type="match status" value="1"/>
</dbReference>
<organism evidence="3 4">
    <name type="scientific">Polyangium spumosum</name>
    <dbReference type="NCBI Taxonomy" id="889282"/>
    <lineage>
        <taxon>Bacteria</taxon>
        <taxon>Pseudomonadati</taxon>
        <taxon>Myxococcota</taxon>
        <taxon>Polyangia</taxon>
        <taxon>Polyangiales</taxon>
        <taxon>Polyangiaceae</taxon>
        <taxon>Polyangium</taxon>
    </lineage>
</organism>
<name>A0A6N7PYP9_9BACT</name>
<dbReference type="Proteomes" id="UP000440224">
    <property type="component" value="Unassembled WGS sequence"/>
</dbReference>
<feature type="domain" description="Glycosyl hydrolase family 92" evidence="1">
    <location>
        <begin position="332"/>
        <end position="800"/>
    </location>
</feature>
<dbReference type="NCBIfam" id="TIGR01180">
    <property type="entry name" value="aman2_put"/>
    <property type="match status" value="1"/>
</dbReference>
<dbReference type="InterPro" id="IPR014718">
    <property type="entry name" value="GH-type_carb-bd"/>
</dbReference>
<comment type="caution">
    <text evidence="3">The sequence shown here is derived from an EMBL/GenBank/DDBJ whole genome shotgun (WGS) entry which is preliminary data.</text>
</comment>
<dbReference type="InterPro" id="IPR041371">
    <property type="entry name" value="GH92_N"/>
</dbReference>